<dbReference type="AlphaFoldDB" id="A0A2K3KW03"/>
<gene>
    <name evidence="1" type="ORF">L195_g057412</name>
</gene>
<name>A0A2K3KW03_TRIPR</name>
<evidence type="ECO:0000313" key="2">
    <source>
        <dbReference type="Proteomes" id="UP000236291"/>
    </source>
</evidence>
<sequence>MNYVNTDNFSVSVETPGETITSSSTVVAPAMEKLDQILCQNLITGDKVIKMVEQVKDGLKDLQNIVSNLSSGSERESVWLEEKRMKYVRTQIGDALHRSFTYEVRGNDTGVGLGFKQRRSKPVPDIPLEMLIM</sequence>
<organism evidence="1 2">
    <name type="scientific">Trifolium pratense</name>
    <name type="common">Red clover</name>
    <dbReference type="NCBI Taxonomy" id="57577"/>
    <lineage>
        <taxon>Eukaryota</taxon>
        <taxon>Viridiplantae</taxon>
        <taxon>Streptophyta</taxon>
        <taxon>Embryophyta</taxon>
        <taxon>Tracheophyta</taxon>
        <taxon>Spermatophyta</taxon>
        <taxon>Magnoliopsida</taxon>
        <taxon>eudicotyledons</taxon>
        <taxon>Gunneridae</taxon>
        <taxon>Pentapetalae</taxon>
        <taxon>rosids</taxon>
        <taxon>fabids</taxon>
        <taxon>Fabales</taxon>
        <taxon>Fabaceae</taxon>
        <taxon>Papilionoideae</taxon>
        <taxon>50 kb inversion clade</taxon>
        <taxon>NPAAA clade</taxon>
        <taxon>Hologalegina</taxon>
        <taxon>IRL clade</taxon>
        <taxon>Trifolieae</taxon>
        <taxon>Trifolium</taxon>
    </lineage>
</organism>
<feature type="non-terminal residue" evidence="1">
    <location>
        <position position="133"/>
    </location>
</feature>
<comment type="caution">
    <text evidence="1">The sequence shown here is derived from an EMBL/GenBank/DDBJ whole genome shotgun (WGS) entry which is preliminary data.</text>
</comment>
<evidence type="ECO:0000313" key="1">
    <source>
        <dbReference type="EMBL" id="PNX70457.1"/>
    </source>
</evidence>
<reference evidence="1 2" key="2">
    <citation type="journal article" date="2017" name="Front. Plant Sci.">
        <title>Gene Classification and Mining of Molecular Markers Useful in Red Clover (Trifolium pratense) Breeding.</title>
        <authorList>
            <person name="Istvanek J."/>
            <person name="Dluhosova J."/>
            <person name="Dluhos P."/>
            <person name="Patkova L."/>
            <person name="Nedelnik J."/>
            <person name="Repkova J."/>
        </authorList>
    </citation>
    <scope>NUCLEOTIDE SEQUENCE [LARGE SCALE GENOMIC DNA]</scope>
    <source>
        <strain evidence="2">cv. Tatra</strain>
        <tissue evidence="1">Young leaves</tissue>
    </source>
</reference>
<accession>A0A2K3KW03</accession>
<dbReference type="Proteomes" id="UP000236291">
    <property type="component" value="Unassembled WGS sequence"/>
</dbReference>
<dbReference type="EMBL" id="ASHM01113603">
    <property type="protein sequence ID" value="PNX70457.1"/>
    <property type="molecule type" value="Genomic_DNA"/>
</dbReference>
<dbReference type="ExpressionAtlas" id="A0A2K3KW03">
    <property type="expression patterns" value="baseline"/>
</dbReference>
<reference evidence="1 2" key="1">
    <citation type="journal article" date="2014" name="Am. J. Bot.">
        <title>Genome assembly and annotation for red clover (Trifolium pratense; Fabaceae).</title>
        <authorList>
            <person name="Istvanek J."/>
            <person name="Jaros M."/>
            <person name="Krenek A."/>
            <person name="Repkova J."/>
        </authorList>
    </citation>
    <scope>NUCLEOTIDE SEQUENCE [LARGE SCALE GENOMIC DNA]</scope>
    <source>
        <strain evidence="2">cv. Tatra</strain>
        <tissue evidence="1">Young leaves</tissue>
    </source>
</reference>
<proteinExistence type="predicted"/>
<protein>
    <submittedName>
        <fullName evidence="1">Uncharacterized protein</fullName>
    </submittedName>
</protein>